<comment type="caution">
    <text evidence="1">The sequence shown here is derived from an EMBL/GenBank/DDBJ whole genome shotgun (WGS) entry which is preliminary data.</text>
</comment>
<protein>
    <submittedName>
        <fullName evidence="1">Uncharacterized protein</fullName>
    </submittedName>
</protein>
<keyword evidence="2" id="KW-1185">Reference proteome</keyword>
<reference evidence="1 2" key="1">
    <citation type="journal article" date="2013" name="Curr. Biol.">
        <title>The Genome of the Foraminiferan Reticulomyxa filosa.</title>
        <authorList>
            <person name="Glockner G."/>
            <person name="Hulsmann N."/>
            <person name="Schleicher M."/>
            <person name="Noegel A.A."/>
            <person name="Eichinger L."/>
            <person name="Gallinger C."/>
            <person name="Pawlowski J."/>
            <person name="Sierra R."/>
            <person name="Euteneuer U."/>
            <person name="Pillet L."/>
            <person name="Moustafa A."/>
            <person name="Platzer M."/>
            <person name="Groth M."/>
            <person name="Szafranski K."/>
            <person name="Schliwa M."/>
        </authorList>
    </citation>
    <scope>NUCLEOTIDE SEQUENCE [LARGE SCALE GENOMIC DNA]</scope>
</reference>
<proteinExistence type="predicted"/>
<dbReference type="EMBL" id="ASPP01034502">
    <property type="protein sequence ID" value="ETO02964.1"/>
    <property type="molecule type" value="Genomic_DNA"/>
</dbReference>
<dbReference type="Proteomes" id="UP000023152">
    <property type="component" value="Unassembled WGS sequence"/>
</dbReference>
<sequence>MSNVSKNCNEAIISSFVRIFLAIARDIFDKQTFKHKETVLRYLKSFKFLKKKPFLRLTTTFSFLLLFDERNIVFRFCLFDFDKQLFSSLQNHPLCKSSVRHSTAQGYPKQRQNKVDILLVYIFLKKLIDLQFTKIVIMFTQ</sequence>
<name>X6LMZ5_RETFI</name>
<gene>
    <name evidence="1" type="ORF">RFI_34446</name>
</gene>
<organism evidence="1 2">
    <name type="scientific">Reticulomyxa filosa</name>
    <dbReference type="NCBI Taxonomy" id="46433"/>
    <lineage>
        <taxon>Eukaryota</taxon>
        <taxon>Sar</taxon>
        <taxon>Rhizaria</taxon>
        <taxon>Retaria</taxon>
        <taxon>Foraminifera</taxon>
        <taxon>Monothalamids</taxon>
        <taxon>Reticulomyxidae</taxon>
        <taxon>Reticulomyxa</taxon>
    </lineage>
</organism>
<evidence type="ECO:0000313" key="2">
    <source>
        <dbReference type="Proteomes" id="UP000023152"/>
    </source>
</evidence>
<evidence type="ECO:0000313" key="1">
    <source>
        <dbReference type="EMBL" id="ETO02964.1"/>
    </source>
</evidence>
<accession>X6LMZ5</accession>
<dbReference type="AlphaFoldDB" id="X6LMZ5"/>